<dbReference type="STRING" id="1137138.A0A067P1H3"/>
<evidence type="ECO:0000256" key="8">
    <source>
        <dbReference type="SAM" id="Phobius"/>
    </source>
</evidence>
<keyword evidence="7" id="KW-0503">Monooxygenase</keyword>
<evidence type="ECO:0000256" key="2">
    <source>
        <dbReference type="ARBA" id="ARBA00010617"/>
    </source>
</evidence>
<keyword evidence="8" id="KW-0812">Transmembrane</keyword>
<comment type="similarity">
    <text evidence="2">Belongs to the cytochrome P450 family.</text>
</comment>
<dbReference type="HOGENOM" id="CLU_180250_1_0_1"/>
<evidence type="ECO:0000256" key="3">
    <source>
        <dbReference type="ARBA" id="ARBA00022617"/>
    </source>
</evidence>
<dbReference type="OrthoDB" id="2789670at2759"/>
<dbReference type="GO" id="GO:0004497">
    <property type="term" value="F:monooxygenase activity"/>
    <property type="evidence" value="ECO:0007669"/>
    <property type="project" value="UniProtKB-KW"/>
</dbReference>
<evidence type="ECO:0000313" key="10">
    <source>
        <dbReference type="Proteomes" id="UP000027073"/>
    </source>
</evidence>
<keyword evidence="6" id="KW-0408">Iron</keyword>
<name>A0A067P1H3_PLEO1</name>
<dbReference type="GO" id="GO:0005506">
    <property type="term" value="F:iron ion binding"/>
    <property type="evidence" value="ECO:0007669"/>
    <property type="project" value="InterPro"/>
</dbReference>
<evidence type="ECO:0000256" key="1">
    <source>
        <dbReference type="ARBA" id="ARBA00001971"/>
    </source>
</evidence>
<dbReference type="InterPro" id="IPR036396">
    <property type="entry name" value="Cyt_P450_sf"/>
</dbReference>
<reference evidence="10" key="1">
    <citation type="journal article" date="2014" name="Proc. Natl. Acad. Sci. U.S.A.">
        <title>Extensive sampling of basidiomycete genomes demonstrates inadequacy of the white-rot/brown-rot paradigm for wood decay fungi.</title>
        <authorList>
            <person name="Riley R."/>
            <person name="Salamov A.A."/>
            <person name="Brown D.W."/>
            <person name="Nagy L.G."/>
            <person name="Floudas D."/>
            <person name="Held B.W."/>
            <person name="Levasseur A."/>
            <person name="Lombard V."/>
            <person name="Morin E."/>
            <person name="Otillar R."/>
            <person name="Lindquist E.A."/>
            <person name="Sun H."/>
            <person name="LaButti K.M."/>
            <person name="Schmutz J."/>
            <person name="Jabbour D."/>
            <person name="Luo H."/>
            <person name="Baker S.E."/>
            <person name="Pisabarro A.G."/>
            <person name="Walton J.D."/>
            <person name="Blanchette R.A."/>
            <person name="Henrissat B."/>
            <person name="Martin F."/>
            <person name="Cullen D."/>
            <person name="Hibbett D.S."/>
            <person name="Grigoriev I.V."/>
        </authorList>
    </citation>
    <scope>NUCLEOTIDE SEQUENCE [LARGE SCALE GENOMIC DNA]</scope>
    <source>
        <strain evidence="10">PC15</strain>
    </source>
</reference>
<dbReference type="EMBL" id="KL198004">
    <property type="protein sequence ID" value="KDQ33999.1"/>
    <property type="molecule type" value="Genomic_DNA"/>
</dbReference>
<evidence type="ECO:0000313" key="9">
    <source>
        <dbReference type="EMBL" id="KDQ33999.1"/>
    </source>
</evidence>
<evidence type="ECO:0000256" key="5">
    <source>
        <dbReference type="ARBA" id="ARBA00023002"/>
    </source>
</evidence>
<dbReference type="Gene3D" id="1.10.630.10">
    <property type="entry name" value="Cytochrome P450"/>
    <property type="match status" value="1"/>
</dbReference>
<evidence type="ECO:0000256" key="6">
    <source>
        <dbReference type="ARBA" id="ARBA00023004"/>
    </source>
</evidence>
<keyword evidence="3" id="KW-0349">Heme</keyword>
<feature type="transmembrane region" description="Helical" evidence="8">
    <location>
        <begin position="12"/>
        <end position="31"/>
    </location>
</feature>
<accession>A0A067P1H3</accession>
<dbReference type="GO" id="GO:0020037">
    <property type="term" value="F:heme binding"/>
    <property type="evidence" value="ECO:0007669"/>
    <property type="project" value="InterPro"/>
</dbReference>
<dbReference type="InterPro" id="IPR050364">
    <property type="entry name" value="Cytochrome_P450_fung"/>
</dbReference>
<keyword evidence="8" id="KW-1133">Transmembrane helix</keyword>
<dbReference type="AlphaFoldDB" id="A0A067P1H3"/>
<dbReference type="Proteomes" id="UP000027073">
    <property type="component" value="Unassembled WGS sequence"/>
</dbReference>
<evidence type="ECO:0000256" key="4">
    <source>
        <dbReference type="ARBA" id="ARBA00022723"/>
    </source>
</evidence>
<proteinExistence type="inferred from homology"/>
<evidence type="ECO:0000256" key="7">
    <source>
        <dbReference type="ARBA" id="ARBA00023033"/>
    </source>
</evidence>
<protein>
    <submittedName>
        <fullName evidence="9">Uncharacterized protein</fullName>
    </submittedName>
</protein>
<gene>
    <name evidence="9" type="ORF">PLEOSDRAFT_1032990</name>
</gene>
<organism evidence="9 10">
    <name type="scientific">Pleurotus ostreatus (strain PC15)</name>
    <name type="common">Oyster mushroom</name>
    <dbReference type="NCBI Taxonomy" id="1137138"/>
    <lineage>
        <taxon>Eukaryota</taxon>
        <taxon>Fungi</taxon>
        <taxon>Dikarya</taxon>
        <taxon>Basidiomycota</taxon>
        <taxon>Agaricomycotina</taxon>
        <taxon>Agaricomycetes</taxon>
        <taxon>Agaricomycetidae</taxon>
        <taxon>Agaricales</taxon>
        <taxon>Pleurotineae</taxon>
        <taxon>Pleurotaceae</taxon>
        <taxon>Pleurotus</taxon>
    </lineage>
</organism>
<keyword evidence="5" id="KW-0560">Oxidoreductase</keyword>
<comment type="cofactor">
    <cofactor evidence="1">
        <name>heme</name>
        <dbReference type="ChEBI" id="CHEBI:30413"/>
    </cofactor>
</comment>
<keyword evidence="8" id="KW-0472">Membrane</keyword>
<dbReference type="PANTHER" id="PTHR46300">
    <property type="entry name" value="P450, PUTATIVE (EUROFUNG)-RELATED-RELATED"/>
    <property type="match status" value="1"/>
</dbReference>
<dbReference type="GO" id="GO:0016705">
    <property type="term" value="F:oxidoreductase activity, acting on paired donors, with incorporation or reduction of molecular oxygen"/>
    <property type="evidence" value="ECO:0007669"/>
    <property type="project" value="InterPro"/>
</dbReference>
<dbReference type="InParanoid" id="A0A067P1H3"/>
<sequence length="76" mass="8271">FSCTHRICPGRHLAAASIWIAVATMFATVNVNKAKDKDGNEITPEIIHLKIFSCSITPRSEKAIRIVASECESLSA</sequence>
<dbReference type="PANTHER" id="PTHR46300:SF5">
    <property type="entry name" value="CYTOCHROME P450"/>
    <property type="match status" value="1"/>
</dbReference>
<dbReference type="VEuPathDB" id="FungiDB:PLEOSDRAFT_1032990"/>
<keyword evidence="4" id="KW-0479">Metal-binding</keyword>
<feature type="non-terminal residue" evidence="9">
    <location>
        <position position="1"/>
    </location>
</feature>